<name>A0A067DKY5_CITSI</name>
<dbReference type="SMR" id="A0A067DKY5"/>
<organism evidence="2 3">
    <name type="scientific">Citrus sinensis</name>
    <name type="common">Sweet orange</name>
    <name type="synonym">Citrus aurantium var. sinensis</name>
    <dbReference type="NCBI Taxonomy" id="2711"/>
    <lineage>
        <taxon>Eukaryota</taxon>
        <taxon>Viridiplantae</taxon>
        <taxon>Streptophyta</taxon>
        <taxon>Embryophyta</taxon>
        <taxon>Tracheophyta</taxon>
        <taxon>Spermatophyta</taxon>
        <taxon>Magnoliopsida</taxon>
        <taxon>eudicotyledons</taxon>
        <taxon>Gunneridae</taxon>
        <taxon>Pentapetalae</taxon>
        <taxon>rosids</taxon>
        <taxon>malvids</taxon>
        <taxon>Sapindales</taxon>
        <taxon>Rutaceae</taxon>
        <taxon>Aurantioideae</taxon>
        <taxon>Citrus</taxon>
    </lineage>
</organism>
<dbReference type="Proteomes" id="UP000027120">
    <property type="component" value="Unassembled WGS sequence"/>
</dbReference>
<sequence>MEDIEVFSTISGQRQKHRSQHKAKNSKFVDDHCEDGKKLLLKRLDILRILTCSAESVKLVRTLFPENRV</sequence>
<evidence type="ECO:0000256" key="1">
    <source>
        <dbReference type="SAM" id="MobiDB-lite"/>
    </source>
</evidence>
<accession>A0A067DKY5</accession>
<dbReference type="EMBL" id="KK785366">
    <property type="protein sequence ID" value="KDO43654.1"/>
    <property type="molecule type" value="Genomic_DNA"/>
</dbReference>
<protein>
    <submittedName>
        <fullName evidence="2">Uncharacterized protein</fullName>
    </submittedName>
</protein>
<gene>
    <name evidence="2" type="ORF">CISIN_1g036496mg</name>
</gene>
<proteinExistence type="predicted"/>
<dbReference type="AlphaFoldDB" id="A0A067DKY5"/>
<keyword evidence="3" id="KW-1185">Reference proteome</keyword>
<evidence type="ECO:0000313" key="3">
    <source>
        <dbReference type="Proteomes" id="UP000027120"/>
    </source>
</evidence>
<evidence type="ECO:0000313" key="2">
    <source>
        <dbReference type="EMBL" id="KDO43654.1"/>
    </source>
</evidence>
<reference evidence="2 3" key="1">
    <citation type="submission" date="2014-04" db="EMBL/GenBank/DDBJ databases">
        <authorList>
            <consortium name="International Citrus Genome Consortium"/>
            <person name="Gmitter F."/>
            <person name="Chen C."/>
            <person name="Farmerie W."/>
            <person name="Harkins T."/>
            <person name="Desany B."/>
            <person name="Mohiuddin M."/>
            <person name="Kodira C."/>
            <person name="Borodovsky M."/>
            <person name="Lomsadze A."/>
            <person name="Burns P."/>
            <person name="Jenkins J."/>
            <person name="Prochnik S."/>
            <person name="Shu S."/>
            <person name="Chapman J."/>
            <person name="Pitluck S."/>
            <person name="Schmutz J."/>
            <person name="Rokhsar D."/>
        </authorList>
    </citation>
    <scope>NUCLEOTIDE SEQUENCE</scope>
</reference>
<feature type="compositionally biased region" description="Basic residues" evidence="1">
    <location>
        <begin position="14"/>
        <end position="25"/>
    </location>
</feature>
<feature type="region of interest" description="Disordered" evidence="1">
    <location>
        <begin position="1"/>
        <end position="25"/>
    </location>
</feature>